<gene>
    <name evidence="1" type="ORF">MPLDJ20_90258</name>
</gene>
<dbReference type="AlphaFoldDB" id="A0A090FSA3"/>
<organism evidence="1 2">
    <name type="scientific">Mesorhizobium plurifarium</name>
    <dbReference type="NCBI Taxonomy" id="69974"/>
    <lineage>
        <taxon>Bacteria</taxon>
        <taxon>Pseudomonadati</taxon>
        <taxon>Pseudomonadota</taxon>
        <taxon>Alphaproteobacteria</taxon>
        <taxon>Hyphomicrobiales</taxon>
        <taxon>Phyllobacteriaceae</taxon>
        <taxon>Mesorhizobium</taxon>
    </lineage>
</organism>
<sequence>MQARSLRPSSHLHVDIAAGTIDSPTLQPPGLSVVAKFRLNITGTNGIQRASRLLSLRRVLCSV</sequence>
<accession>A0A090FSA3</accession>
<protein>
    <submittedName>
        <fullName evidence="1">Uncharacterized protein</fullName>
    </submittedName>
</protein>
<dbReference type="EMBL" id="CCNB01000046">
    <property type="protein sequence ID" value="CDX46877.1"/>
    <property type="molecule type" value="Genomic_DNA"/>
</dbReference>
<reference evidence="1 2" key="1">
    <citation type="submission" date="2014-08" db="EMBL/GenBank/DDBJ databases">
        <authorList>
            <person name="Moulin Lionel"/>
        </authorList>
    </citation>
    <scope>NUCLEOTIDE SEQUENCE [LARGE SCALE GENOMIC DNA]</scope>
</reference>
<dbReference type="Proteomes" id="UP000046373">
    <property type="component" value="Unassembled WGS sequence"/>
</dbReference>
<evidence type="ECO:0000313" key="2">
    <source>
        <dbReference type="Proteomes" id="UP000046373"/>
    </source>
</evidence>
<evidence type="ECO:0000313" key="1">
    <source>
        <dbReference type="EMBL" id="CDX46877.1"/>
    </source>
</evidence>
<proteinExistence type="predicted"/>
<name>A0A090FSA3_MESPL</name>